<keyword evidence="2" id="KW-1185">Reference proteome</keyword>
<accession>A0ABM7SUS8</accession>
<reference evidence="1 2" key="1">
    <citation type="submission" date="2021-07" db="EMBL/GenBank/DDBJ databases">
        <title>Complete genome sequence of nontuberculous Mycobacterium sp. TY59.</title>
        <authorList>
            <person name="Fukushima K."/>
        </authorList>
    </citation>
    <scope>NUCLEOTIDE SEQUENCE [LARGE SCALE GENOMIC DNA]</scope>
    <source>
        <strain evidence="1 2">TY59</strain>
    </source>
</reference>
<dbReference type="Proteomes" id="UP000826012">
    <property type="component" value="Chromosome"/>
</dbReference>
<proteinExistence type="predicted"/>
<protein>
    <submittedName>
        <fullName evidence="1">Uncharacterized protein</fullName>
    </submittedName>
</protein>
<organism evidence="1 2">
    <name type="scientific">Mycobacterium senriense</name>
    <dbReference type="NCBI Taxonomy" id="2775496"/>
    <lineage>
        <taxon>Bacteria</taxon>
        <taxon>Bacillati</taxon>
        <taxon>Actinomycetota</taxon>
        <taxon>Actinomycetes</taxon>
        <taxon>Mycobacteriales</taxon>
        <taxon>Mycobacteriaceae</taxon>
        <taxon>Mycobacterium</taxon>
        <taxon>Mycobacterium avium complex (MAC)</taxon>
    </lineage>
</organism>
<name>A0ABM7SUS8_9MYCO</name>
<evidence type="ECO:0000313" key="1">
    <source>
        <dbReference type="EMBL" id="BCZ24133.1"/>
    </source>
</evidence>
<evidence type="ECO:0000313" key="2">
    <source>
        <dbReference type="Proteomes" id="UP000826012"/>
    </source>
</evidence>
<dbReference type="EMBL" id="AP024828">
    <property type="protein sequence ID" value="BCZ24133.1"/>
    <property type="molecule type" value="Genomic_DNA"/>
</dbReference>
<sequence length="62" mass="6787">MGVDLLREHLWALAVQSSRQRFARNLTPHPCIVAHGPAARKDSRNLAPDEIAGNLFAPATDI</sequence>
<gene>
    <name evidence="1" type="ORF">MTY59_39880</name>
</gene>